<comment type="caution">
    <text evidence="2">The sequence shown here is derived from an EMBL/GenBank/DDBJ whole genome shotgun (WGS) entry which is preliminary data.</text>
</comment>
<proteinExistence type="predicted"/>
<organism evidence="2">
    <name type="scientific">Tanacetum cinerariifolium</name>
    <name type="common">Dalmatian daisy</name>
    <name type="synonym">Chrysanthemum cinerariifolium</name>
    <dbReference type="NCBI Taxonomy" id="118510"/>
    <lineage>
        <taxon>Eukaryota</taxon>
        <taxon>Viridiplantae</taxon>
        <taxon>Streptophyta</taxon>
        <taxon>Embryophyta</taxon>
        <taxon>Tracheophyta</taxon>
        <taxon>Spermatophyta</taxon>
        <taxon>Magnoliopsida</taxon>
        <taxon>eudicotyledons</taxon>
        <taxon>Gunneridae</taxon>
        <taxon>Pentapetalae</taxon>
        <taxon>asterids</taxon>
        <taxon>campanulids</taxon>
        <taxon>Asterales</taxon>
        <taxon>Asteraceae</taxon>
        <taxon>Asteroideae</taxon>
        <taxon>Anthemideae</taxon>
        <taxon>Anthemidinae</taxon>
        <taxon>Tanacetum</taxon>
    </lineage>
</organism>
<gene>
    <name evidence="2" type="ORF">Tci_851976</name>
</gene>
<feature type="non-terminal residue" evidence="2">
    <location>
        <position position="1"/>
    </location>
</feature>
<reference evidence="2" key="1">
    <citation type="journal article" date="2019" name="Sci. Rep.">
        <title>Draft genome of Tanacetum cinerariifolium, the natural source of mosquito coil.</title>
        <authorList>
            <person name="Yamashiro T."/>
            <person name="Shiraishi A."/>
            <person name="Satake H."/>
            <person name="Nakayama K."/>
        </authorList>
    </citation>
    <scope>NUCLEOTIDE SEQUENCE</scope>
</reference>
<accession>A0A699R3A1</accession>
<evidence type="ECO:0000256" key="1">
    <source>
        <dbReference type="SAM" id="MobiDB-lite"/>
    </source>
</evidence>
<dbReference type="EMBL" id="BKCJ011073055">
    <property type="protein sequence ID" value="GFC80006.1"/>
    <property type="molecule type" value="Genomic_DNA"/>
</dbReference>
<sequence length="150" mass="16876">KSPDANPGTFFVICAVAPLNSYLPLTHSFPNEPSRNRLRGLRRPGNSLRQNRQNHRRRGYLHQPVGLLLDQAGAAPRHSAPRQPPQAHRARHHELLDGHRRRRAAGYHRNGGRAQHQRRGGPPAVRRILASKSGPQNSGFRPQVLDYQEG</sequence>
<feature type="region of interest" description="Disordered" evidence="1">
    <location>
        <begin position="29"/>
        <end position="150"/>
    </location>
</feature>
<evidence type="ECO:0000313" key="2">
    <source>
        <dbReference type="EMBL" id="GFC80006.1"/>
    </source>
</evidence>
<name>A0A699R3A1_TANCI</name>
<protein>
    <submittedName>
        <fullName evidence="2">Uncharacterized protein</fullName>
    </submittedName>
</protein>
<dbReference type="AlphaFoldDB" id="A0A699R3A1"/>